<dbReference type="Pfam" id="PF03466">
    <property type="entry name" value="LysR_substrate"/>
    <property type="match status" value="1"/>
</dbReference>
<comment type="similarity">
    <text evidence="1">Belongs to the LysR transcriptional regulatory family.</text>
</comment>
<comment type="caution">
    <text evidence="6">The sequence shown here is derived from an EMBL/GenBank/DDBJ whole genome shotgun (WGS) entry which is preliminary data.</text>
</comment>
<keyword evidence="4" id="KW-0804">Transcription</keyword>
<dbReference type="OrthoDB" id="9803735at2"/>
<dbReference type="InterPro" id="IPR036388">
    <property type="entry name" value="WH-like_DNA-bd_sf"/>
</dbReference>
<dbReference type="Gene3D" id="3.40.190.10">
    <property type="entry name" value="Periplasmic binding protein-like II"/>
    <property type="match status" value="2"/>
</dbReference>
<organism evidence="6 7">
    <name type="scientific">Moellerella wisconsensis ATCC 35017</name>
    <dbReference type="NCBI Taxonomy" id="1354267"/>
    <lineage>
        <taxon>Bacteria</taxon>
        <taxon>Pseudomonadati</taxon>
        <taxon>Pseudomonadota</taxon>
        <taxon>Gammaproteobacteria</taxon>
        <taxon>Enterobacterales</taxon>
        <taxon>Morganellaceae</taxon>
        <taxon>Moellerella</taxon>
    </lineage>
</organism>
<dbReference type="EMBL" id="LGAA01000003">
    <property type="protein sequence ID" value="KPD04327.1"/>
    <property type="molecule type" value="Genomic_DNA"/>
</dbReference>
<evidence type="ECO:0000259" key="5">
    <source>
        <dbReference type="PROSITE" id="PS50931"/>
    </source>
</evidence>
<reference evidence="6 7" key="1">
    <citation type="submission" date="2015-07" db="EMBL/GenBank/DDBJ databases">
        <title>ATOL: Assembling a taxonomically balanced genome-scale reconstruction of the evolutionary history of the Enterobacteriaceae.</title>
        <authorList>
            <person name="Plunkett G.III."/>
            <person name="Neeno-Eckwall E.C."/>
            <person name="Glasner J.D."/>
            <person name="Perna N.T."/>
        </authorList>
    </citation>
    <scope>NUCLEOTIDE SEQUENCE [LARGE SCALE GENOMIC DNA]</scope>
    <source>
        <strain evidence="6 7">ATCC 35017</strain>
    </source>
</reference>
<dbReference type="PRINTS" id="PR00039">
    <property type="entry name" value="HTHLYSR"/>
</dbReference>
<dbReference type="InterPro" id="IPR005119">
    <property type="entry name" value="LysR_subst-bd"/>
</dbReference>
<sequence length="299" mass="33334">MDIRDLKLFLHLAESCHFGRTAKAMHVSPSTLSRQIQRLEEQLGHGLFVRDNRTVKLTDAGEQLKQFAQQTLLQYQQLQHGLNQNSPSLTGELCLFCSVTAAYSHLPQIIDQFRAQNPLVEIKLTTGDAADAVDKVATNDADLGIAGKPEKLPNNVRFKKIGEIPLVLIAPALACAVRSMVTDNPQPDWSQVPFILPEHGPSRQRIERWFRRHQIHNPLIYATVSGHEAIVSMVALGCGIALIPSVVVENSPEPVRSRISQLENISLVEPFELGVCVLSKRLSEPLIRAFWQLLPERSI</sequence>
<protein>
    <submittedName>
        <fullName evidence="6">IlvY family HTH-type transcriptional regulator</fullName>
    </submittedName>
</protein>
<dbReference type="NCBIfam" id="NF008722">
    <property type="entry name" value="PRK11716.1"/>
    <property type="match status" value="1"/>
</dbReference>
<dbReference type="Proteomes" id="UP000053226">
    <property type="component" value="Unassembled WGS sequence"/>
</dbReference>
<name>A0A0N0Z9L3_9GAMM</name>
<keyword evidence="7" id="KW-1185">Reference proteome</keyword>
<dbReference type="AlphaFoldDB" id="A0A0N0Z9L3"/>
<dbReference type="InterPro" id="IPR037404">
    <property type="entry name" value="IlvY_PBP2"/>
</dbReference>
<dbReference type="PANTHER" id="PTHR30126:SF81">
    <property type="entry name" value="HTH-TYPE TRANSCRIPTIONAL REGULATOR ILVY"/>
    <property type="match status" value="1"/>
</dbReference>
<evidence type="ECO:0000256" key="2">
    <source>
        <dbReference type="ARBA" id="ARBA00023015"/>
    </source>
</evidence>
<accession>A0A0N0Z9L3</accession>
<dbReference type="FunFam" id="1.10.10.10:FF:000001">
    <property type="entry name" value="LysR family transcriptional regulator"/>
    <property type="match status" value="1"/>
</dbReference>
<evidence type="ECO:0000256" key="4">
    <source>
        <dbReference type="ARBA" id="ARBA00023163"/>
    </source>
</evidence>
<evidence type="ECO:0000256" key="1">
    <source>
        <dbReference type="ARBA" id="ARBA00009437"/>
    </source>
</evidence>
<gene>
    <name evidence="6" type="ORF">M992_0444</name>
</gene>
<evidence type="ECO:0000256" key="3">
    <source>
        <dbReference type="ARBA" id="ARBA00023125"/>
    </source>
</evidence>
<dbReference type="SUPFAM" id="SSF53850">
    <property type="entry name" value="Periplasmic binding protein-like II"/>
    <property type="match status" value="1"/>
</dbReference>
<dbReference type="GO" id="GO:0000976">
    <property type="term" value="F:transcription cis-regulatory region binding"/>
    <property type="evidence" value="ECO:0007669"/>
    <property type="project" value="TreeGrafter"/>
</dbReference>
<dbReference type="Gene3D" id="1.10.10.10">
    <property type="entry name" value="Winged helix-like DNA-binding domain superfamily/Winged helix DNA-binding domain"/>
    <property type="match status" value="1"/>
</dbReference>
<evidence type="ECO:0000313" key="6">
    <source>
        <dbReference type="EMBL" id="KPD04327.1"/>
    </source>
</evidence>
<dbReference type="RefSeq" id="WP_053907155.1">
    <property type="nucleotide sequence ID" value="NZ_CAWMUS010000003.1"/>
</dbReference>
<keyword evidence="2" id="KW-0805">Transcription regulation</keyword>
<evidence type="ECO:0000313" key="7">
    <source>
        <dbReference type="Proteomes" id="UP000053226"/>
    </source>
</evidence>
<dbReference type="Pfam" id="PF00126">
    <property type="entry name" value="HTH_1"/>
    <property type="match status" value="1"/>
</dbReference>
<dbReference type="InterPro" id="IPR000847">
    <property type="entry name" value="LysR_HTH_N"/>
</dbReference>
<dbReference type="SUPFAM" id="SSF46785">
    <property type="entry name" value="Winged helix' DNA-binding domain"/>
    <property type="match status" value="1"/>
</dbReference>
<dbReference type="CDD" id="cd08430">
    <property type="entry name" value="PBP2_IlvY"/>
    <property type="match status" value="1"/>
</dbReference>
<keyword evidence="3" id="KW-0238">DNA-binding</keyword>
<dbReference type="PROSITE" id="PS50931">
    <property type="entry name" value="HTH_LYSR"/>
    <property type="match status" value="1"/>
</dbReference>
<dbReference type="PANTHER" id="PTHR30126">
    <property type="entry name" value="HTH-TYPE TRANSCRIPTIONAL REGULATOR"/>
    <property type="match status" value="1"/>
</dbReference>
<dbReference type="GO" id="GO:0003700">
    <property type="term" value="F:DNA-binding transcription factor activity"/>
    <property type="evidence" value="ECO:0007669"/>
    <property type="project" value="InterPro"/>
</dbReference>
<proteinExistence type="inferred from homology"/>
<feature type="domain" description="HTH lysR-type" evidence="5">
    <location>
        <begin position="1"/>
        <end position="58"/>
    </location>
</feature>
<dbReference type="InterPro" id="IPR036390">
    <property type="entry name" value="WH_DNA-bd_sf"/>
</dbReference>